<dbReference type="EMBL" id="BAAARN010000003">
    <property type="protein sequence ID" value="GAA2737568.1"/>
    <property type="molecule type" value="Genomic_DNA"/>
</dbReference>
<keyword evidence="3" id="KW-1185">Reference proteome</keyword>
<name>A0ABP6HA83_9MICO</name>
<dbReference type="RefSeq" id="WP_344193925.1">
    <property type="nucleotide sequence ID" value="NZ_BAAARN010000003.1"/>
</dbReference>
<gene>
    <name evidence="2" type="ORF">GCM10009867_25230</name>
</gene>
<evidence type="ECO:0000313" key="3">
    <source>
        <dbReference type="Proteomes" id="UP001501326"/>
    </source>
</evidence>
<proteinExistence type="predicted"/>
<reference evidence="3" key="1">
    <citation type="journal article" date="2019" name="Int. J. Syst. Evol. Microbiol.">
        <title>The Global Catalogue of Microorganisms (GCM) 10K type strain sequencing project: providing services to taxonomists for standard genome sequencing and annotation.</title>
        <authorList>
            <consortium name="The Broad Institute Genomics Platform"/>
            <consortium name="The Broad Institute Genome Sequencing Center for Infectious Disease"/>
            <person name="Wu L."/>
            <person name="Ma J."/>
        </authorList>
    </citation>
    <scope>NUCLEOTIDE SEQUENCE [LARGE SCALE GENOMIC DNA]</scope>
    <source>
        <strain evidence="3">JCM 16378</strain>
    </source>
</reference>
<sequence length="75" mass="8125">MTDFLESVRPVEPTPLTGTEAPVEAGEPSVRQLLAELAHLEDVVRAAGSSVDDPEVLAALAREQVIIDELHRRNP</sequence>
<comment type="caution">
    <text evidence="2">The sequence shown here is derived from an EMBL/GenBank/DDBJ whole genome shotgun (WGS) entry which is preliminary data.</text>
</comment>
<protein>
    <submittedName>
        <fullName evidence="2">Uncharacterized protein</fullName>
    </submittedName>
</protein>
<evidence type="ECO:0000313" key="2">
    <source>
        <dbReference type="EMBL" id="GAA2737568.1"/>
    </source>
</evidence>
<accession>A0ABP6HA83</accession>
<feature type="region of interest" description="Disordered" evidence="1">
    <location>
        <begin position="1"/>
        <end position="25"/>
    </location>
</feature>
<dbReference type="Proteomes" id="UP001501326">
    <property type="component" value="Unassembled WGS sequence"/>
</dbReference>
<evidence type="ECO:0000256" key="1">
    <source>
        <dbReference type="SAM" id="MobiDB-lite"/>
    </source>
</evidence>
<organism evidence="2 3">
    <name type="scientific">Pedococcus aerophilus</name>
    <dbReference type="NCBI Taxonomy" id="436356"/>
    <lineage>
        <taxon>Bacteria</taxon>
        <taxon>Bacillati</taxon>
        <taxon>Actinomycetota</taxon>
        <taxon>Actinomycetes</taxon>
        <taxon>Micrococcales</taxon>
        <taxon>Intrasporangiaceae</taxon>
        <taxon>Pedococcus</taxon>
    </lineage>
</organism>